<organism evidence="1 2">
    <name type="scientific">Pseudomonas graminis</name>
    <dbReference type="NCBI Taxonomy" id="158627"/>
    <lineage>
        <taxon>Bacteria</taxon>
        <taxon>Pseudomonadati</taxon>
        <taxon>Pseudomonadota</taxon>
        <taxon>Gammaproteobacteria</taxon>
        <taxon>Pseudomonadales</taxon>
        <taxon>Pseudomonadaceae</taxon>
        <taxon>Pseudomonas</taxon>
    </lineage>
</organism>
<gene>
    <name evidence="1" type="ORF">SAMN05216197_10232</name>
</gene>
<reference evidence="1 2" key="1">
    <citation type="submission" date="2016-10" db="EMBL/GenBank/DDBJ databases">
        <authorList>
            <person name="de Groot N.N."/>
        </authorList>
    </citation>
    <scope>NUCLEOTIDE SEQUENCE [LARGE SCALE GENOMIC DNA]</scope>
    <source>
        <strain evidence="1 2">DSM 11363</strain>
    </source>
</reference>
<protein>
    <submittedName>
        <fullName evidence="1">Uncharacterized protein</fullName>
    </submittedName>
</protein>
<dbReference type="Proteomes" id="UP000182332">
    <property type="component" value="Unassembled WGS sequence"/>
</dbReference>
<evidence type="ECO:0000313" key="1">
    <source>
        <dbReference type="EMBL" id="SES75404.1"/>
    </source>
</evidence>
<dbReference type="AlphaFoldDB" id="A0A1H9Z1Y3"/>
<dbReference type="EMBL" id="FOHW01000002">
    <property type="protein sequence ID" value="SES75404.1"/>
    <property type="molecule type" value="Genomic_DNA"/>
</dbReference>
<sequence length="38" mass="4237">MTQGREQTHSPHEIWIRSIYSLRADILSQAGGGDTQPV</sequence>
<name>A0A1H9Z1Y3_9PSED</name>
<evidence type="ECO:0000313" key="2">
    <source>
        <dbReference type="Proteomes" id="UP000182332"/>
    </source>
</evidence>
<proteinExistence type="predicted"/>
<accession>A0A1H9Z1Y3</accession>